<organism evidence="1 2">
    <name type="scientific">Oikopleura dioica</name>
    <name type="common">Tunicate</name>
    <dbReference type="NCBI Taxonomy" id="34765"/>
    <lineage>
        <taxon>Eukaryota</taxon>
        <taxon>Metazoa</taxon>
        <taxon>Chordata</taxon>
        <taxon>Tunicata</taxon>
        <taxon>Appendicularia</taxon>
        <taxon>Copelata</taxon>
        <taxon>Oikopleuridae</taxon>
        <taxon>Oikopleura</taxon>
    </lineage>
</organism>
<dbReference type="SUPFAM" id="SSF117281">
    <property type="entry name" value="Kelch motif"/>
    <property type="match status" value="1"/>
</dbReference>
<accession>A0ABN7T330</accession>
<dbReference type="EMBL" id="OU015567">
    <property type="protein sequence ID" value="CAG5110039.1"/>
    <property type="molecule type" value="Genomic_DNA"/>
</dbReference>
<keyword evidence="2" id="KW-1185">Reference proteome</keyword>
<dbReference type="Proteomes" id="UP001158576">
    <property type="component" value="Chromosome 2"/>
</dbReference>
<reference evidence="1 2" key="1">
    <citation type="submission" date="2021-04" db="EMBL/GenBank/DDBJ databases">
        <authorList>
            <person name="Bliznina A."/>
        </authorList>
    </citation>
    <scope>NUCLEOTIDE SEQUENCE [LARGE SCALE GENOMIC DNA]</scope>
</reference>
<dbReference type="Gene3D" id="2.120.10.80">
    <property type="entry name" value="Kelch-type beta propeller"/>
    <property type="match status" value="1"/>
</dbReference>
<proteinExistence type="predicted"/>
<dbReference type="InterPro" id="IPR015915">
    <property type="entry name" value="Kelch-typ_b-propeller"/>
</dbReference>
<evidence type="ECO:0000313" key="2">
    <source>
        <dbReference type="Proteomes" id="UP001158576"/>
    </source>
</evidence>
<gene>
    <name evidence="1" type="ORF">OKIOD_LOCUS13255</name>
</gene>
<protein>
    <submittedName>
        <fullName evidence="1">Oidioi.mRNA.OKI2018_I69.chr2.g4490.t1.cds</fullName>
    </submittedName>
</protein>
<evidence type="ECO:0000313" key="1">
    <source>
        <dbReference type="EMBL" id="CAG5110039.1"/>
    </source>
</evidence>
<name>A0ABN7T330_OIKDI</name>
<sequence>MKTFAFLSVINASQDLRACPDQELGDQCVSNCQGDLSTCLASCSDASCQEQCYNNFNTCSFRCPCNIFCPEGCKDCDNPICPEDGCPDQVLADECEGKCSAVLGSCLSGCSSADCQEDCFNSYNNCSFRCPCNIFCPNGCEGCDNEICGDGTCPDQDLLEICEANCNSTLQICMSGCSGAQCQEDCYHDFVTCEFHCPCNAFCPSGCDAIGCDAPICGGDGGSGGSRRIVHLGDPESTDKTVFFATDEWGEIFENLSIQLPESGSNSFTVLNGAGYVVYKNEVYAFGGYTTYGVPKTRILKLVGCEFQVQSAKLRYDFSTSYGSIAVWDGGKWEPEGVYICFGSFDGGKRCERFDGTESVYSSTSRKSHRDGSVCIYDGKLLAIGGTNDDANYTEMFSWEWNPAIPHPEGHSYAPCVTVDEGVLLFSRSSAYNSKVWLFSNFEWSEVGGFPVKASWFTALPLDNNTIMMYPGEVGKAAYRTVWNGEEIVESTKMLDDGELRYDRTMKPIVFQGVLDCPVTV</sequence>